<dbReference type="PROSITE" id="PS51272">
    <property type="entry name" value="SLH"/>
    <property type="match status" value="2"/>
</dbReference>
<dbReference type="Gene3D" id="2.60.40.2360">
    <property type="entry name" value="Intracellular proteinase inhibitor BsuPI"/>
    <property type="match status" value="1"/>
</dbReference>
<evidence type="ECO:0000313" key="5">
    <source>
        <dbReference type="Proteomes" id="UP000318661"/>
    </source>
</evidence>
<evidence type="ECO:0000313" key="4">
    <source>
        <dbReference type="Proteomes" id="UP000315217"/>
    </source>
</evidence>
<dbReference type="InterPro" id="IPR038144">
    <property type="entry name" value="IPI"/>
</dbReference>
<name>A0A537LW99_9BACT</name>
<dbReference type="InterPro" id="IPR001119">
    <property type="entry name" value="SLH_dom"/>
</dbReference>
<protein>
    <recommendedName>
        <fullName evidence="1">SLH domain-containing protein</fullName>
    </recommendedName>
</protein>
<dbReference type="Pfam" id="PF00395">
    <property type="entry name" value="SLH"/>
    <property type="match status" value="3"/>
</dbReference>
<dbReference type="InterPro" id="IPR020481">
    <property type="entry name" value="Intracell_prot_inh_BsuPI"/>
</dbReference>
<comment type="caution">
    <text evidence="3">The sequence shown here is derived from an EMBL/GenBank/DDBJ whole genome shotgun (WGS) entry which is preliminary data.</text>
</comment>
<evidence type="ECO:0000259" key="1">
    <source>
        <dbReference type="PROSITE" id="PS51272"/>
    </source>
</evidence>
<accession>A0A537LW99</accession>
<sequence length="418" mass="45139">MTTRTNRTLRLCGWGTLALAAIAVIPAWGAIFTDIAGVPAQRAIERLAAKGIFKLSTDKFNPAGTVPRGEFAVLLTRVLGVAGQGVPLPAFKDVADIPKEMQPAVAVITNLGSVSPLRAEVRKGAVVYVLTTDKPVYAPTDNLELHFTISNAGTADVKFEFANSQFFDFVIRNADGVDVAQWSLGRAFLPMKEPLTLAAGKSFDYVTQWRQLDQNDEPVLPGRYELIATQTTKQDPTTLTLALYRGVLPAYSDNTFRPKADLTRIDLAAVMVRAMGLGEVPSRPPAVSDAAEIPAALRGTVGVAIEKGLLPVLPDRSFRPAQAATRADVAWALDKVMDSLGRYDFSKGMLKDIRVGTPTLMVVEELNKAQRTFRVARANAVYRNNTVADLKDLQPGDALLFLKVGDVGDVAYIEATGK</sequence>
<dbReference type="Proteomes" id="UP000315217">
    <property type="component" value="Unassembled WGS sequence"/>
</dbReference>
<dbReference type="EMBL" id="VBAJ01000019">
    <property type="protein sequence ID" value="TMJ10202.1"/>
    <property type="molecule type" value="Genomic_DNA"/>
</dbReference>
<feature type="domain" description="SLH" evidence="1">
    <location>
        <begin position="27"/>
        <end position="89"/>
    </location>
</feature>
<proteinExistence type="predicted"/>
<dbReference type="Proteomes" id="UP000318661">
    <property type="component" value="Unassembled WGS sequence"/>
</dbReference>
<evidence type="ECO:0000313" key="3">
    <source>
        <dbReference type="EMBL" id="TMJ12289.1"/>
    </source>
</evidence>
<reference evidence="4 5" key="1">
    <citation type="journal article" date="2019" name="Nat. Microbiol.">
        <title>Mediterranean grassland soil C-N compound turnover is dependent on rainfall and depth, and is mediated by genomically divergent microorganisms.</title>
        <authorList>
            <person name="Diamond S."/>
            <person name="Andeer P.F."/>
            <person name="Li Z."/>
            <person name="Crits-Christoph A."/>
            <person name="Burstein D."/>
            <person name="Anantharaman K."/>
            <person name="Lane K.R."/>
            <person name="Thomas B.C."/>
            <person name="Pan C."/>
            <person name="Northen T.R."/>
            <person name="Banfield J.F."/>
        </authorList>
    </citation>
    <scope>NUCLEOTIDE SEQUENCE [LARGE SCALE GENOMIC DNA]</scope>
    <source>
        <strain evidence="3">NP_1</strain>
        <strain evidence="2">NP_2</strain>
    </source>
</reference>
<gene>
    <name evidence="3" type="ORF">E6G98_03170</name>
    <name evidence="2" type="ORF">E6G99_01205</name>
</gene>
<dbReference type="Pfam" id="PF12690">
    <property type="entry name" value="BsuPI"/>
    <property type="match status" value="1"/>
</dbReference>
<dbReference type="AlphaFoldDB" id="A0A537LW99"/>
<organism evidence="3 4">
    <name type="scientific">Candidatus Segetimicrobium genomatis</name>
    <dbReference type="NCBI Taxonomy" id="2569760"/>
    <lineage>
        <taxon>Bacteria</taxon>
        <taxon>Bacillati</taxon>
        <taxon>Candidatus Sysuimicrobiota</taxon>
        <taxon>Candidatus Sysuimicrobiia</taxon>
        <taxon>Candidatus Sysuimicrobiales</taxon>
        <taxon>Candidatus Segetimicrobiaceae</taxon>
        <taxon>Candidatus Segetimicrobium</taxon>
    </lineage>
</organism>
<evidence type="ECO:0000313" key="2">
    <source>
        <dbReference type="EMBL" id="TMJ10202.1"/>
    </source>
</evidence>
<feature type="domain" description="SLH" evidence="1">
    <location>
        <begin position="219"/>
        <end position="285"/>
    </location>
</feature>
<dbReference type="EMBL" id="VBAI01000029">
    <property type="protein sequence ID" value="TMJ12289.1"/>
    <property type="molecule type" value="Genomic_DNA"/>
</dbReference>